<evidence type="ECO:0008006" key="4">
    <source>
        <dbReference type="Google" id="ProtNLM"/>
    </source>
</evidence>
<feature type="chain" id="PRO_5008690274" description="Type 1 fimbrial protein" evidence="1">
    <location>
        <begin position="18"/>
        <end position="103"/>
    </location>
</feature>
<dbReference type="OrthoDB" id="6046808at2"/>
<dbReference type="EMBL" id="FMAY01000010">
    <property type="protein sequence ID" value="SCC26424.1"/>
    <property type="molecule type" value="Genomic_DNA"/>
</dbReference>
<organism evidence="2 3">
    <name type="scientific">Kosakonia oryzendophytica</name>
    <dbReference type="NCBI Taxonomy" id="1005665"/>
    <lineage>
        <taxon>Bacteria</taxon>
        <taxon>Pseudomonadati</taxon>
        <taxon>Pseudomonadota</taxon>
        <taxon>Gammaproteobacteria</taxon>
        <taxon>Enterobacterales</taxon>
        <taxon>Enterobacteriaceae</taxon>
        <taxon>Kosakonia</taxon>
    </lineage>
</organism>
<keyword evidence="3" id="KW-1185">Reference proteome</keyword>
<accession>A0A1C4D4S2</accession>
<dbReference type="Proteomes" id="UP000198975">
    <property type="component" value="Unassembled WGS sequence"/>
</dbReference>
<gene>
    <name evidence="2" type="ORF">GA0061071_11088</name>
</gene>
<dbReference type="AlphaFoldDB" id="A0A1C4D4S2"/>
<feature type="signal peptide" evidence="1">
    <location>
        <begin position="1"/>
        <end position="17"/>
    </location>
</feature>
<reference evidence="3" key="1">
    <citation type="submission" date="2016-08" db="EMBL/GenBank/DDBJ databases">
        <authorList>
            <person name="Varghese N."/>
            <person name="Submissions Spin"/>
        </authorList>
    </citation>
    <scope>NUCLEOTIDE SEQUENCE [LARGE SCALE GENOMIC DNA]</scope>
    <source>
        <strain evidence="3">REICA_082</strain>
    </source>
</reference>
<dbReference type="RefSeq" id="WP_140418302.1">
    <property type="nucleotide sequence ID" value="NZ_CP115659.1"/>
</dbReference>
<evidence type="ECO:0000313" key="2">
    <source>
        <dbReference type="EMBL" id="SCC26424.1"/>
    </source>
</evidence>
<proteinExistence type="predicted"/>
<keyword evidence="1" id="KW-0732">Signal</keyword>
<evidence type="ECO:0000313" key="3">
    <source>
        <dbReference type="Proteomes" id="UP000198975"/>
    </source>
</evidence>
<sequence>MRLFNLCIFALSGFAVASFCSATPSADTGNIAFRGAIVEKGCDMQTVPHTLVISCAQNTKKPIQRIDLNTIVTAPQSVSVFEKVQMRYLNQQHSMAIIAVAYN</sequence>
<protein>
    <recommendedName>
        <fullName evidence="4">Type 1 fimbrial protein</fullName>
    </recommendedName>
</protein>
<evidence type="ECO:0000256" key="1">
    <source>
        <dbReference type="SAM" id="SignalP"/>
    </source>
</evidence>
<name>A0A1C4D4S2_9ENTR</name>